<comment type="caution">
    <text evidence="8">The sequence shown here is derived from an EMBL/GenBank/DDBJ whole genome shotgun (WGS) entry which is preliminary data.</text>
</comment>
<dbReference type="InterPro" id="IPR001245">
    <property type="entry name" value="Ser-Thr/Tyr_kinase_cat_dom"/>
</dbReference>
<evidence type="ECO:0000259" key="7">
    <source>
        <dbReference type="PROSITE" id="PS50011"/>
    </source>
</evidence>
<evidence type="ECO:0000256" key="3">
    <source>
        <dbReference type="ARBA" id="ARBA00022741"/>
    </source>
</evidence>
<dbReference type="GO" id="GO:0004672">
    <property type="term" value="F:protein kinase activity"/>
    <property type="evidence" value="ECO:0007669"/>
    <property type="project" value="InterPro"/>
</dbReference>
<dbReference type="Proteomes" id="UP000241394">
    <property type="component" value="Chromosome LG18"/>
</dbReference>
<dbReference type="GO" id="GO:0016020">
    <property type="term" value="C:membrane"/>
    <property type="evidence" value="ECO:0007669"/>
    <property type="project" value="UniProtKB-SubCell"/>
</dbReference>
<keyword evidence="4" id="KW-0067">ATP-binding</keyword>
<keyword evidence="5" id="KW-0472">Membrane</keyword>
<dbReference type="STRING" id="1590841.A0A2R6QB34"/>
<evidence type="ECO:0000256" key="1">
    <source>
        <dbReference type="ARBA" id="ARBA00004167"/>
    </source>
</evidence>
<keyword evidence="8" id="KW-0675">Receptor</keyword>
<dbReference type="GO" id="GO:0005524">
    <property type="term" value="F:ATP binding"/>
    <property type="evidence" value="ECO:0007669"/>
    <property type="project" value="UniProtKB-KW"/>
</dbReference>
<accession>A0A2R6QB34</accession>
<dbReference type="InParanoid" id="A0A2R6QB34"/>
<dbReference type="Pfam" id="PF13947">
    <property type="entry name" value="GUB_WAK_bind"/>
    <property type="match status" value="1"/>
</dbReference>
<dbReference type="InterPro" id="IPR011009">
    <property type="entry name" value="Kinase-like_dom_sf"/>
</dbReference>
<dbReference type="AlphaFoldDB" id="A0A2R6QB34"/>
<dbReference type="Gene3D" id="3.30.200.20">
    <property type="entry name" value="Phosphorylase Kinase, domain 1"/>
    <property type="match status" value="1"/>
</dbReference>
<dbReference type="PANTHER" id="PTHR46008">
    <property type="entry name" value="LEAF RUST 10 DISEASE-RESISTANCE LOCUS RECEPTOR-LIKE PROTEIN KINASE-LIKE 1.4"/>
    <property type="match status" value="1"/>
</dbReference>
<dbReference type="Gramene" id="PSS05107">
    <property type="protein sequence ID" value="PSS05107"/>
    <property type="gene ID" value="CEY00_Acc15978"/>
</dbReference>
<keyword evidence="5" id="KW-1133">Transmembrane helix</keyword>
<sequence length="537" mass="58152">MAICLLFISFVILRLNQLAVVSHSLQQQQQQPSNECSDQCGSFQIPFPFYLNTSCGSKTPISDAFRLSCQNSTSLFLNIASQTYPILQFFPDGVLVGFPNTTTTTTSSSSTCGGVRHPYNDLNAFGFEGNDYFGISTDNVVGLYDCEDSSLCKEDCMFMPAPGCDIHGYPACCYPLSDGSSWRIGDGFSVFYQFGCRGFSCWVGNGNGNGNGSNNNNNNNSTGKRGVKLEWAVPKNSSKAQCAPNAYSVHATSLTSGVRCQCLHGFVGDGFALGLGCHKSCLKDGREVYGKDCFMKGHNRRKLEILAGVLASAVSVASLTALFCLLKRPSKSTTLDPDQDHIQGAISYQKACKTRYFSYHELEEATKGFDDGQKVADSAKGTLYAGVIGDGSSVAVHKVHYVSERDLIQVLSFVETLSAVPHQNLARILGCCTDTGCTPLVVYESPANGTLEEHLHRNRGEKMGIDWCKRLNIASEIAGVLAFLQYEISPPILHHDLQSGCIFLDEDFSVKIAGFVLLSANLGCQAIGPPYNSFAKN</sequence>
<evidence type="ECO:0000256" key="4">
    <source>
        <dbReference type="ARBA" id="ARBA00022840"/>
    </source>
</evidence>
<evidence type="ECO:0000313" key="8">
    <source>
        <dbReference type="EMBL" id="PSS05107.1"/>
    </source>
</evidence>
<dbReference type="InterPro" id="IPR025287">
    <property type="entry name" value="WAK_GUB"/>
</dbReference>
<dbReference type="EMBL" id="NKQK01000018">
    <property type="protein sequence ID" value="PSS05107.1"/>
    <property type="molecule type" value="Genomic_DNA"/>
</dbReference>
<dbReference type="GO" id="GO:0030247">
    <property type="term" value="F:polysaccharide binding"/>
    <property type="evidence" value="ECO:0007669"/>
    <property type="project" value="InterPro"/>
</dbReference>
<feature type="transmembrane region" description="Helical" evidence="5">
    <location>
        <begin position="305"/>
        <end position="326"/>
    </location>
</feature>
<reference evidence="8 9" key="1">
    <citation type="submission" date="2017-07" db="EMBL/GenBank/DDBJ databases">
        <title>An improved, manually edited Actinidia chinensis var. chinensis (kiwifruit) genome highlights the challenges associated with draft genomes and gene prediction in plants.</title>
        <authorList>
            <person name="Pilkington S."/>
            <person name="Crowhurst R."/>
            <person name="Hilario E."/>
            <person name="Nardozza S."/>
            <person name="Fraser L."/>
            <person name="Peng Y."/>
            <person name="Gunaseelan K."/>
            <person name="Simpson R."/>
            <person name="Tahir J."/>
            <person name="Deroles S."/>
            <person name="Templeton K."/>
            <person name="Luo Z."/>
            <person name="Davy M."/>
            <person name="Cheng C."/>
            <person name="Mcneilage M."/>
            <person name="Scaglione D."/>
            <person name="Liu Y."/>
            <person name="Zhang Q."/>
            <person name="Datson P."/>
            <person name="De Silva N."/>
            <person name="Gardiner S."/>
            <person name="Bassett H."/>
            <person name="Chagne D."/>
            <person name="Mccallum J."/>
            <person name="Dzierzon H."/>
            <person name="Deng C."/>
            <person name="Wang Y.-Y."/>
            <person name="Barron N."/>
            <person name="Manako K."/>
            <person name="Bowen J."/>
            <person name="Foster T."/>
            <person name="Erridge Z."/>
            <person name="Tiffin H."/>
            <person name="Waite C."/>
            <person name="Davies K."/>
            <person name="Grierson E."/>
            <person name="Laing W."/>
            <person name="Kirk R."/>
            <person name="Chen X."/>
            <person name="Wood M."/>
            <person name="Montefiori M."/>
            <person name="Brummell D."/>
            <person name="Schwinn K."/>
            <person name="Catanach A."/>
            <person name="Fullerton C."/>
            <person name="Li D."/>
            <person name="Meiyalaghan S."/>
            <person name="Nieuwenhuizen N."/>
            <person name="Read N."/>
            <person name="Prakash R."/>
            <person name="Hunter D."/>
            <person name="Zhang H."/>
            <person name="Mckenzie M."/>
            <person name="Knabel M."/>
            <person name="Harris A."/>
            <person name="Allan A."/>
            <person name="Chen A."/>
            <person name="Janssen B."/>
            <person name="Plunkett B."/>
            <person name="Dwamena C."/>
            <person name="Voogd C."/>
            <person name="Leif D."/>
            <person name="Lafferty D."/>
            <person name="Souleyre E."/>
            <person name="Varkonyi-Gasic E."/>
            <person name="Gambi F."/>
            <person name="Hanley J."/>
            <person name="Yao J.-L."/>
            <person name="Cheung J."/>
            <person name="David K."/>
            <person name="Warren B."/>
            <person name="Marsh K."/>
            <person name="Snowden K."/>
            <person name="Lin-Wang K."/>
            <person name="Brian L."/>
            <person name="Martinez-Sanchez M."/>
            <person name="Wang M."/>
            <person name="Ileperuma N."/>
            <person name="Macnee N."/>
            <person name="Campin R."/>
            <person name="Mcatee P."/>
            <person name="Drummond R."/>
            <person name="Espley R."/>
            <person name="Ireland H."/>
            <person name="Wu R."/>
            <person name="Atkinson R."/>
            <person name="Karunairetnam S."/>
            <person name="Bulley S."/>
            <person name="Chunkath S."/>
            <person name="Hanley Z."/>
            <person name="Storey R."/>
            <person name="Thrimawithana A."/>
            <person name="Thomson S."/>
            <person name="David C."/>
            <person name="Testolin R."/>
        </authorList>
    </citation>
    <scope>NUCLEOTIDE SEQUENCE [LARGE SCALE GENOMIC DNA]</scope>
    <source>
        <strain evidence="9">cv. Red5</strain>
        <tissue evidence="8">Young leaf</tissue>
    </source>
</reference>
<dbReference type="OMA" id="HHRVNIA"/>
<feature type="signal peptide" evidence="6">
    <location>
        <begin position="1"/>
        <end position="18"/>
    </location>
</feature>
<organism evidence="8 9">
    <name type="scientific">Actinidia chinensis var. chinensis</name>
    <name type="common">Chinese soft-hair kiwi</name>
    <dbReference type="NCBI Taxonomy" id="1590841"/>
    <lineage>
        <taxon>Eukaryota</taxon>
        <taxon>Viridiplantae</taxon>
        <taxon>Streptophyta</taxon>
        <taxon>Embryophyta</taxon>
        <taxon>Tracheophyta</taxon>
        <taxon>Spermatophyta</taxon>
        <taxon>Magnoliopsida</taxon>
        <taxon>eudicotyledons</taxon>
        <taxon>Gunneridae</taxon>
        <taxon>Pentapetalae</taxon>
        <taxon>asterids</taxon>
        <taxon>Ericales</taxon>
        <taxon>Actinidiaceae</taxon>
        <taxon>Actinidia</taxon>
    </lineage>
</organism>
<feature type="chain" id="PRO_5015346598" evidence="6">
    <location>
        <begin position="19"/>
        <end position="537"/>
    </location>
</feature>
<feature type="domain" description="Protein kinase" evidence="7">
    <location>
        <begin position="369"/>
        <end position="537"/>
    </location>
</feature>
<dbReference type="SUPFAM" id="SSF56112">
    <property type="entry name" value="Protein kinase-like (PK-like)"/>
    <property type="match status" value="1"/>
</dbReference>
<evidence type="ECO:0000256" key="6">
    <source>
        <dbReference type="SAM" id="SignalP"/>
    </source>
</evidence>
<dbReference type="Gene3D" id="1.10.510.10">
    <property type="entry name" value="Transferase(Phosphotransferase) domain 1"/>
    <property type="match status" value="1"/>
</dbReference>
<keyword evidence="2 6" id="KW-0732">Signal</keyword>
<dbReference type="Pfam" id="PF07714">
    <property type="entry name" value="PK_Tyr_Ser-Thr"/>
    <property type="match status" value="1"/>
</dbReference>
<dbReference type="PROSITE" id="PS50011">
    <property type="entry name" value="PROTEIN_KINASE_DOM"/>
    <property type="match status" value="1"/>
</dbReference>
<evidence type="ECO:0000313" key="9">
    <source>
        <dbReference type="Proteomes" id="UP000241394"/>
    </source>
</evidence>
<dbReference type="PANTHER" id="PTHR46008:SF55">
    <property type="match status" value="1"/>
</dbReference>
<proteinExistence type="predicted"/>
<reference evidence="9" key="2">
    <citation type="journal article" date="2018" name="BMC Genomics">
        <title>A manually annotated Actinidia chinensis var. chinensis (kiwifruit) genome highlights the challenges associated with draft genomes and gene prediction in plants.</title>
        <authorList>
            <person name="Pilkington S.M."/>
            <person name="Crowhurst R."/>
            <person name="Hilario E."/>
            <person name="Nardozza S."/>
            <person name="Fraser L."/>
            <person name="Peng Y."/>
            <person name="Gunaseelan K."/>
            <person name="Simpson R."/>
            <person name="Tahir J."/>
            <person name="Deroles S.C."/>
            <person name="Templeton K."/>
            <person name="Luo Z."/>
            <person name="Davy M."/>
            <person name="Cheng C."/>
            <person name="McNeilage M."/>
            <person name="Scaglione D."/>
            <person name="Liu Y."/>
            <person name="Zhang Q."/>
            <person name="Datson P."/>
            <person name="De Silva N."/>
            <person name="Gardiner S.E."/>
            <person name="Bassett H."/>
            <person name="Chagne D."/>
            <person name="McCallum J."/>
            <person name="Dzierzon H."/>
            <person name="Deng C."/>
            <person name="Wang Y.Y."/>
            <person name="Barron L."/>
            <person name="Manako K."/>
            <person name="Bowen J."/>
            <person name="Foster T.M."/>
            <person name="Erridge Z.A."/>
            <person name="Tiffin H."/>
            <person name="Waite C.N."/>
            <person name="Davies K.M."/>
            <person name="Grierson E.P."/>
            <person name="Laing W.A."/>
            <person name="Kirk R."/>
            <person name="Chen X."/>
            <person name="Wood M."/>
            <person name="Montefiori M."/>
            <person name="Brummell D.A."/>
            <person name="Schwinn K.E."/>
            <person name="Catanach A."/>
            <person name="Fullerton C."/>
            <person name="Li D."/>
            <person name="Meiyalaghan S."/>
            <person name="Nieuwenhuizen N."/>
            <person name="Read N."/>
            <person name="Prakash R."/>
            <person name="Hunter D."/>
            <person name="Zhang H."/>
            <person name="McKenzie M."/>
            <person name="Knabel M."/>
            <person name="Harris A."/>
            <person name="Allan A.C."/>
            <person name="Gleave A."/>
            <person name="Chen A."/>
            <person name="Janssen B.J."/>
            <person name="Plunkett B."/>
            <person name="Ampomah-Dwamena C."/>
            <person name="Voogd C."/>
            <person name="Leif D."/>
            <person name="Lafferty D."/>
            <person name="Souleyre E.J.F."/>
            <person name="Varkonyi-Gasic E."/>
            <person name="Gambi F."/>
            <person name="Hanley J."/>
            <person name="Yao J.L."/>
            <person name="Cheung J."/>
            <person name="David K.M."/>
            <person name="Warren B."/>
            <person name="Marsh K."/>
            <person name="Snowden K.C."/>
            <person name="Lin-Wang K."/>
            <person name="Brian L."/>
            <person name="Martinez-Sanchez M."/>
            <person name="Wang M."/>
            <person name="Ileperuma N."/>
            <person name="Macnee N."/>
            <person name="Campin R."/>
            <person name="McAtee P."/>
            <person name="Drummond R.S.M."/>
            <person name="Espley R.V."/>
            <person name="Ireland H.S."/>
            <person name="Wu R."/>
            <person name="Atkinson R.G."/>
            <person name="Karunairetnam S."/>
            <person name="Bulley S."/>
            <person name="Chunkath S."/>
            <person name="Hanley Z."/>
            <person name="Storey R."/>
            <person name="Thrimawithana A.H."/>
            <person name="Thomson S."/>
            <person name="David C."/>
            <person name="Testolin R."/>
            <person name="Huang H."/>
            <person name="Hellens R.P."/>
            <person name="Schaffer R.J."/>
        </authorList>
    </citation>
    <scope>NUCLEOTIDE SEQUENCE [LARGE SCALE GENOMIC DNA]</scope>
    <source>
        <strain evidence="9">cv. Red5</strain>
    </source>
</reference>
<evidence type="ECO:0000256" key="5">
    <source>
        <dbReference type="SAM" id="Phobius"/>
    </source>
</evidence>
<keyword evidence="9" id="KW-1185">Reference proteome</keyword>
<comment type="subcellular location">
    <subcellularLocation>
        <location evidence="1">Membrane</location>
        <topology evidence="1">Single-pass membrane protein</topology>
    </subcellularLocation>
</comment>
<keyword evidence="8" id="KW-0808">Transferase</keyword>
<keyword evidence="5" id="KW-0812">Transmembrane</keyword>
<protein>
    <submittedName>
        <fullName evidence="8">Inactive receptor-like protein kinase</fullName>
    </submittedName>
</protein>
<dbReference type="OrthoDB" id="1847747at2759"/>
<keyword evidence="3" id="KW-0547">Nucleotide-binding</keyword>
<evidence type="ECO:0000256" key="2">
    <source>
        <dbReference type="ARBA" id="ARBA00022729"/>
    </source>
</evidence>
<name>A0A2R6QB34_ACTCC</name>
<dbReference type="InterPro" id="IPR000719">
    <property type="entry name" value="Prot_kinase_dom"/>
</dbReference>
<gene>
    <name evidence="8" type="ORF">CEY00_Acc15978</name>
</gene>
<keyword evidence="8" id="KW-0418">Kinase</keyword>